<accession>A0A0F9FT97</accession>
<evidence type="ECO:0000313" key="1">
    <source>
        <dbReference type="EMBL" id="KKL89448.1"/>
    </source>
</evidence>
<reference evidence="1" key="1">
    <citation type="journal article" date="2015" name="Nature">
        <title>Complex archaea that bridge the gap between prokaryotes and eukaryotes.</title>
        <authorList>
            <person name="Spang A."/>
            <person name="Saw J.H."/>
            <person name="Jorgensen S.L."/>
            <person name="Zaremba-Niedzwiedzka K."/>
            <person name="Martijn J."/>
            <person name="Lind A.E."/>
            <person name="van Eijk R."/>
            <person name="Schleper C."/>
            <person name="Guy L."/>
            <person name="Ettema T.J."/>
        </authorList>
    </citation>
    <scope>NUCLEOTIDE SEQUENCE</scope>
</reference>
<comment type="caution">
    <text evidence="1">The sequence shown here is derived from an EMBL/GenBank/DDBJ whole genome shotgun (WGS) entry which is preliminary data.</text>
</comment>
<proteinExistence type="predicted"/>
<gene>
    <name evidence="1" type="ORF">LCGC14_1914580</name>
</gene>
<dbReference type="InterPro" id="IPR029044">
    <property type="entry name" value="Nucleotide-diphossugar_trans"/>
</dbReference>
<dbReference type="AlphaFoldDB" id="A0A0F9FT97"/>
<organism evidence="1">
    <name type="scientific">marine sediment metagenome</name>
    <dbReference type="NCBI Taxonomy" id="412755"/>
    <lineage>
        <taxon>unclassified sequences</taxon>
        <taxon>metagenomes</taxon>
        <taxon>ecological metagenomes</taxon>
    </lineage>
</organism>
<evidence type="ECO:0008006" key="2">
    <source>
        <dbReference type="Google" id="ProtNLM"/>
    </source>
</evidence>
<protein>
    <recommendedName>
        <fullName evidence="2">Glycosyltransferase</fullName>
    </recommendedName>
</protein>
<dbReference type="SUPFAM" id="SSF53448">
    <property type="entry name" value="Nucleotide-diphospho-sugar transferases"/>
    <property type="match status" value="1"/>
</dbReference>
<dbReference type="EMBL" id="LAZR01020283">
    <property type="protein sequence ID" value="KKL89448.1"/>
    <property type="molecule type" value="Genomic_DNA"/>
</dbReference>
<name>A0A0F9FT97_9ZZZZ</name>
<sequence>MGDISTVIYYTSNREEPEFEAKIQKRLLESIGDMPLISVSQKPIDFGYNVCVGDVGVSNQNVFRQLQIGAMYAETPFIISAEADCFYPPEYFKYAPDDEDMCYRYSHVWMLYATRHYPKGVYQRKRYSECAQMVGRKHYIKVLNERLKDRNWWNAEIEHGKSVPTMWPSRAWKWFNGEHAVINIKTKNGMHYRTGLIDAVPPIEDINYWGSAPKLWEEMGQE</sequence>